<dbReference type="SMART" id="SM00382">
    <property type="entry name" value="AAA"/>
    <property type="match status" value="1"/>
</dbReference>
<protein>
    <submittedName>
        <fullName evidence="8">Phosphonate ABC transporter</fullName>
    </submittedName>
</protein>
<organism evidence="8 9">
    <name type="scientific">Malikia spinosa</name>
    <dbReference type="NCBI Taxonomy" id="86180"/>
    <lineage>
        <taxon>Bacteria</taxon>
        <taxon>Pseudomonadati</taxon>
        <taxon>Pseudomonadota</taxon>
        <taxon>Betaproteobacteria</taxon>
        <taxon>Burkholderiales</taxon>
        <taxon>Comamonadaceae</taxon>
        <taxon>Malikia</taxon>
    </lineage>
</organism>
<dbReference type="EMBL" id="PVLR01000040">
    <property type="protein sequence ID" value="PRD68027.1"/>
    <property type="molecule type" value="Genomic_DNA"/>
</dbReference>
<keyword evidence="2" id="KW-0472">Membrane</keyword>
<evidence type="ECO:0000256" key="1">
    <source>
        <dbReference type="ARBA" id="ARBA00022448"/>
    </source>
</evidence>
<keyword evidence="5" id="KW-1278">Translocase</keyword>
<keyword evidence="3" id="KW-0547">Nucleotide-binding</keyword>
<evidence type="ECO:0000256" key="2">
    <source>
        <dbReference type="ARBA" id="ARBA00022475"/>
    </source>
</evidence>
<dbReference type="InterPro" id="IPR027417">
    <property type="entry name" value="P-loop_NTPase"/>
</dbReference>
<dbReference type="InterPro" id="IPR017871">
    <property type="entry name" value="ABC_transporter-like_CS"/>
</dbReference>
<dbReference type="PROSITE" id="PS50893">
    <property type="entry name" value="ABC_TRANSPORTER_2"/>
    <property type="match status" value="1"/>
</dbReference>
<reference evidence="8 9" key="1">
    <citation type="submission" date="2018-03" db="EMBL/GenBank/DDBJ databases">
        <title>Comparative genomics illustrates the genes involved in a hyperalkaliphilic mechanisms of Serpentinomonas isolated from highly-alkaline calcium-rich serpentinized springs.</title>
        <authorList>
            <person name="Suzuki S."/>
            <person name="Ishii S."/>
            <person name="Walworth N."/>
            <person name="Bird L."/>
            <person name="Kuenen J.G."/>
            <person name="Nealson K.H."/>
        </authorList>
    </citation>
    <scope>NUCLEOTIDE SEQUENCE [LARGE SCALE GENOMIC DNA]</scope>
    <source>
        <strain evidence="8 9">83</strain>
    </source>
</reference>
<keyword evidence="1" id="KW-0813">Transport</keyword>
<name>A0A2S9KC53_9BURK</name>
<dbReference type="OrthoDB" id="9802264at2"/>
<comment type="function">
    <text evidence="6">Part of the ABC transporter complex HmuTUV involved in hemin import. Responsible for energy coupling to the transport system.</text>
</comment>
<evidence type="ECO:0000259" key="7">
    <source>
        <dbReference type="PROSITE" id="PS50893"/>
    </source>
</evidence>
<sequence length="277" mass="30204">MALTLEDVSVRHPQASSGQAAALQSLDLRIAPGEQLAVIGPSGAGKTTLLQLLGCALRPATGRLLLDGQQPWTLSATELRRLRAYLFLAPQVPPLPPRQRVVTAVLAGRLPAMGAIESLISLFKPQDIPAVFEALERFDLGDKLFQRVDRLSGGERQRVGLARAMLAPARLWLLDEPLSSLDPTRARQAVAVLREQAQVRGVTLVTTLHQVEVALQQFPRVIGMRDGRLMFDLPADQVSPELLARLYEQHEQELHGAAPADDTPPLAQAMPVVMQCR</sequence>
<dbReference type="GO" id="GO:0005524">
    <property type="term" value="F:ATP binding"/>
    <property type="evidence" value="ECO:0007669"/>
    <property type="project" value="UniProtKB-KW"/>
</dbReference>
<dbReference type="Pfam" id="PF00005">
    <property type="entry name" value="ABC_tran"/>
    <property type="match status" value="1"/>
</dbReference>
<evidence type="ECO:0000256" key="5">
    <source>
        <dbReference type="ARBA" id="ARBA00022967"/>
    </source>
</evidence>
<dbReference type="Gene3D" id="3.40.50.300">
    <property type="entry name" value="P-loop containing nucleotide triphosphate hydrolases"/>
    <property type="match status" value="1"/>
</dbReference>
<evidence type="ECO:0000256" key="6">
    <source>
        <dbReference type="ARBA" id="ARBA00037066"/>
    </source>
</evidence>
<accession>A0A2S9KC53</accession>
<evidence type="ECO:0000256" key="4">
    <source>
        <dbReference type="ARBA" id="ARBA00022840"/>
    </source>
</evidence>
<evidence type="ECO:0000313" key="8">
    <source>
        <dbReference type="EMBL" id="PRD68027.1"/>
    </source>
</evidence>
<evidence type="ECO:0000313" key="9">
    <source>
        <dbReference type="Proteomes" id="UP000238326"/>
    </source>
</evidence>
<dbReference type="RefSeq" id="WP_105730492.1">
    <property type="nucleotide sequence ID" value="NZ_PVLR01000040.1"/>
</dbReference>
<dbReference type="PANTHER" id="PTHR42794">
    <property type="entry name" value="HEMIN IMPORT ATP-BINDING PROTEIN HMUV"/>
    <property type="match status" value="1"/>
</dbReference>
<proteinExistence type="predicted"/>
<gene>
    <name evidence="8" type="ORF">C6P61_13570</name>
</gene>
<dbReference type="InterPro" id="IPR003593">
    <property type="entry name" value="AAA+_ATPase"/>
</dbReference>
<feature type="domain" description="ABC transporter" evidence="7">
    <location>
        <begin position="3"/>
        <end position="251"/>
    </location>
</feature>
<keyword evidence="2" id="KW-1003">Cell membrane</keyword>
<comment type="caution">
    <text evidence="8">The sequence shown here is derived from an EMBL/GenBank/DDBJ whole genome shotgun (WGS) entry which is preliminary data.</text>
</comment>
<dbReference type="PROSITE" id="PS00211">
    <property type="entry name" value="ABC_TRANSPORTER_1"/>
    <property type="match status" value="1"/>
</dbReference>
<dbReference type="GO" id="GO:0016887">
    <property type="term" value="F:ATP hydrolysis activity"/>
    <property type="evidence" value="ECO:0007669"/>
    <property type="project" value="InterPro"/>
</dbReference>
<dbReference type="AlphaFoldDB" id="A0A2S9KC53"/>
<dbReference type="SUPFAM" id="SSF52540">
    <property type="entry name" value="P-loop containing nucleoside triphosphate hydrolases"/>
    <property type="match status" value="1"/>
</dbReference>
<keyword evidence="9" id="KW-1185">Reference proteome</keyword>
<dbReference type="PANTHER" id="PTHR42794:SF1">
    <property type="entry name" value="HEMIN IMPORT ATP-BINDING PROTEIN HMUV"/>
    <property type="match status" value="1"/>
</dbReference>
<dbReference type="InterPro" id="IPR003439">
    <property type="entry name" value="ABC_transporter-like_ATP-bd"/>
</dbReference>
<evidence type="ECO:0000256" key="3">
    <source>
        <dbReference type="ARBA" id="ARBA00022741"/>
    </source>
</evidence>
<keyword evidence="4" id="KW-0067">ATP-binding</keyword>
<dbReference type="Proteomes" id="UP000238326">
    <property type="component" value="Unassembled WGS sequence"/>
</dbReference>